<reference evidence="1 2" key="1">
    <citation type="journal article" date="2014" name="Agronomy (Basel)">
        <title>A Draft Genome Sequence for Ensete ventricosum, the Drought-Tolerant Tree Against Hunger.</title>
        <authorList>
            <person name="Harrison J."/>
            <person name="Moore K.A."/>
            <person name="Paszkiewicz K."/>
            <person name="Jones T."/>
            <person name="Grant M."/>
            <person name="Ambacheew D."/>
            <person name="Muzemil S."/>
            <person name="Studholme D.J."/>
        </authorList>
    </citation>
    <scope>NUCLEOTIDE SEQUENCE [LARGE SCALE GENOMIC DNA]</scope>
</reference>
<dbReference type="AlphaFoldDB" id="A0A426XZ44"/>
<dbReference type="EMBL" id="AMZH03016378">
    <property type="protein sequence ID" value="RRT44581.1"/>
    <property type="molecule type" value="Genomic_DNA"/>
</dbReference>
<evidence type="ECO:0000313" key="2">
    <source>
        <dbReference type="Proteomes" id="UP000287651"/>
    </source>
</evidence>
<dbReference type="Proteomes" id="UP000287651">
    <property type="component" value="Unassembled WGS sequence"/>
</dbReference>
<gene>
    <name evidence="1" type="ORF">B296_00049462</name>
</gene>
<organism evidence="1 2">
    <name type="scientific">Ensete ventricosum</name>
    <name type="common">Abyssinian banana</name>
    <name type="synonym">Musa ensete</name>
    <dbReference type="NCBI Taxonomy" id="4639"/>
    <lineage>
        <taxon>Eukaryota</taxon>
        <taxon>Viridiplantae</taxon>
        <taxon>Streptophyta</taxon>
        <taxon>Embryophyta</taxon>
        <taxon>Tracheophyta</taxon>
        <taxon>Spermatophyta</taxon>
        <taxon>Magnoliopsida</taxon>
        <taxon>Liliopsida</taxon>
        <taxon>Zingiberales</taxon>
        <taxon>Musaceae</taxon>
        <taxon>Ensete</taxon>
    </lineage>
</organism>
<comment type="caution">
    <text evidence="1">The sequence shown here is derived from an EMBL/GenBank/DDBJ whole genome shotgun (WGS) entry which is preliminary data.</text>
</comment>
<evidence type="ECO:0000313" key="1">
    <source>
        <dbReference type="EMBL" id="RRT44581.1"/>
    </source>
</evidence>
<name>A0A426XZ44_ENSVE</name>
<protein>
    <submittedName>
        <fullName evidence="1">Uncharacterized protein</fullName>
    </submittedName>
</protein>
<sequence>MGFVHFGKASEHLRNAVSDFAAASHGTGRMVGGPVAAKLKEAAAALGAGVGALGNHEVYEAGHASGGNEDLATAGLRAGIRCRGGREGGKAGVDAVLVVVAAADSGTAVKIIRGDVFPRTDSLMNRWRRQRRRFSGPCSSWFPSPG</sequence>
<proteinExistence type="predicted"/>
<accession>A0A426XZ44</accession>